<feature type="transmembrane region" description="Helical" evidence="7">
    <location>
        <begin position="373"/>
        <end position="389"/>
    </location>
</feature>
<evidence type="ECO:0000256" key="1">
    <source>
        <dbReference type="ARBA" id="ARBA00004141"/>
    </source>
</evidence>
<sequence>MKHLAGGIQWTVFLIASSIAAPIAIAHVFGMDAVATSLFMQRTIFVLGIACLIQAFLGHRMPINEGPAGLWWGIYVVYAGMVGIFYSTSTDALQALQSGMLYSGVLFIILAATGVITKMKALFTPAITFTYLLLLILQLSGTFIKGMMGVEEAGDHLDPIILGGSFVVLLITFIAMANKRPTVSKYAVLISILFGWGLFLLLGKTPTVAKVSDQFIQLPQLFVYGKPVWDGGVLVTAIFITFLLVANMLASIRVMEHLLTHSFNITPPDRLRQGAFASGFIHLIAGLFSAIGSVPISGSAGFVGTTRMHSIKPFIIGSGLLVLMTLFPSVMAFFAALPAPVAYAVTFAIFTKMVSMAFNELDADPEKERARQAVAFGLMVGVGTMFVPAESLSELPAIIASTLSNGLITGTILAILIEQFMIGRSKKKANH</sequence>
<keyword evidence="6 7" id="KW-0472">Membrane</keyword>
<keyword evidence="5 7" id="KW-1133">Transmembrane helix</keyword>
<evidence type="ECO:0000313" key="9">
    <source>
        <dbReference type="Proteomes" id="UP000190042"/>
    </source>
</evidence>
<dbReference type="InterPro" id="IPR006043">
    <property type="entry name" value="NCS2"/>
</dbReference>
<evidence type="ECO:0000256" key="4">
    <source>
        <dbReference type="ARBA" id="ARBA00022692"/>
    </source>
</evidence>
<evidence type="ECO:0000256" key="2">
    <source>
        <dbReference type="ARBA" id="ARBA00008821"/>
    </source>
</evidence>
<dbReference type="GO" id="GO:0042907">
    <property type="term" value="F:xanthine transmembrane transporter activity"/>
    <property type="evidence" value="ECO:0007669"/>
    <property type="project" value="TreeGrafter"/>
</dbReference>
<keyword evidence="4 7" id="KW-0812">Transmembrane</keyword>
<keyword evidence="9" id="KW-1185">Reference proteome</keyword>
<dbReference type="Pfam" id="PF00860">
    <property type="entry name" value="Xan_ur_permease"/>
    <property type="match status" value="1"/>
</dbReference>
<accession>A0A1T4YS27</accession>
<comment type="subcellular location">
    <subcellularLocation>
        <location evidence="1">Membrane</location>
        <topology evidence="1">Multi-pass membrane protein</topology>
    </subcellularLocation>
</comment>
<evidence type="ECO:0000256" key="5">
    <source>
        <dbReference type="ARBA" id="ARBA00022989"/>
    </source>
</evidence>
<feature type="transmembrane region" description="Helical" evidence="7">
    <location>
        <begin position="160"/>
        <end position="177"/>
    </location>
</feature>
<feature type="transmembrane region" description="Helical" evidence="7">
    <location>
        <begin position="99"/>
        <end position="117"/>
    </location>
</feature>
<dbReference type="RefSeq" id="WP_078818450.1">
    <property type="nucleotide sequence ID" value="NZ_FUYJ01000008.1"/>
</dbReference>
<protein>
    <submittedName>
        <fullName evidence="8">Xanthine/uracil permease</fullName>
    </submittedName>
</protein>
<feature type="transmembrane region" description="Helical" evidence="7">
    <location>
        <begin position="129"/>
        <end position="148"/>
    </location>
</feature>
<feature type="transmembrane region" description="Helical" evidence="7">
    <location>
        <begin position="231"/>
        <end position="250"/>
    </location>
</feature>
<keyword evidence="3" id="KW-0813">Transport</keyword>
<organism evidence="8 9">
    <name type="scientific">Sporosarcina newyorkensis</name>
    <dbReference type="NCBI Taxonomy" id="759851"/>
    <lineage>
        <taxon>Bacteria</taxon>
        <taxon>Bacillati</taxon>
        <taxon>Bacillota</taxon>
        <taxon>Bacilli</taxon>
        <taxon>Bacillales</taxon>
        <taxon>Caryophanaceae</taxon>
        <taxon>Sporosarcina</taxon>
    </lineage>
</organism>
<feature type="transmembrane region" description="Helical" evidence="7">
    <location>
        <begin position="186"/>
        <end position="203"/>
    </location>
</feature>
<name>A0A1T4YS27_9BACL</name>
<dbReference type="NCBIfam" id="NF037981">
    <property type="entry name" value="NCS2_1"/>
    <property type="match status" value="1"/>
</dbReference>
<feature type="transmembrane region" description="Helical" evidence="7">
    <location>
        <begin position="395"/>
        <end position="417"/>
    </location>
</feature>
<dbReference type="PANTHER" id="PTHR42810">
    <property type="entry name" value="PURINE PERMEASE C1399.01C-RELATED"/>
    <property type="match status" value="1"/>
</dbReference>
<feature type="transmembrane region" description="Helical" evidence="7">
    <location>
        <begin position="39"/>
        <end position="57"/>
    </location>
</feature>
<dbReference type="EMBL" id="FUYJ01000008">
    <property type="protein sequence ID" value="SKB04526.1"/>
    <property type="molecule type" value="Genomic_DNA"/>
</dbReference>
<comment type="similarity">
    <text evidence="2">Belongs to the nucleobase:cation symporter-2 (NCS2) (TC 2.A.40) family.</text>
</comment>
<proteinExistence type="inferred from homology"/>
<dbReference type="Proteomes" id="UP000190042">
    <property type="component" value="Unassembled WGS sequence"/>
</dbReference>
<dbReference type="GO" id="GO:0005886">
    <property type="term" value="C:plasma membrane"/>
    <property type="evidence" value="ECO:0007669"/>
    <property type="project" value="TreeGrafter"/>
</dbReference>
<gene>
    <name evidence="8" type="ORF">SAMN04244570_3439</name>
</gene>
<feature type="transmembrane region" description="Helical" evidence="7">
    <location>
        <begin position="69"/>
        <end position="87"/>
    </location>
</feature>
<evidence type="ECO:0000313" key="8">
    <source>
        <dbReference type="EMBL" id="SKB04526.1"/>
    </source>
</evidence>
<evidence type="ECO:0000256" key="7">
    <source>
        <dbReference type="SAM" id="Phobius"/>
    </source>
</evidence>
<evidence type="ECO:0000256" key="3">
    <source>
        <dbReference type="ARBA" id="ARBA00022448"/>
    </source>
</evidence>
<evidence type="ECO:0000256" key="6">
    <source>
        <dbReference type="ARBA" id="ARBA00023136"/>
    </source>
</evidence>
<reference evidence="9" key="1">
    <citation type="submission" date="2017-02" db="EMBL/GenBank/DDBJ databases">
        <authorList>
            <person name="Varghese N."/>
            <person name="Submissions S."/>
        </authorList>
    </citation>
    <scope>NUCLEOTIDE SEQUENCE [LARGE SCALE GENOMIC DNA]</scope>
    <source>
        <strain evidence="9">DSM 23966</strain>
    </source>
</reference>
<dbReference type="PANTHER" id="PTHR42810:SF1">
    <property type="entry name" value="PURINE PERMEASE YWDJ-RELATED"/>
    <property type="match status" value="1"/>
</dbReference>
<dbReference type="AlphaFoldDB" id="A0A1T4YS27"/>